<protein>
    <submittedName>
        <fullName evidence="3">Spore wall protein 2-like</fullName>
    </submittedName>
</protein>
<gene>
    <name evidence="3" type="primary">LOC103523122</name>
</gene>
<feature type="region of interest" description="Disordered" evidence="1">
    <location>
        <begin position="189"/>
        <end position="277"/>
    </location>
</feature>
<organism evidence="2 3">
    <name type="scientific">Diaphorina citri</name>
    <name type="common">Asian citrus psyllid</name>
    <dbReference type="NCBI Taxonomy" id="121845"/>
    <lineage>
        <taxon>Eukaryota</taxon>
        <taxon>Metazoa</taxon>
        <taxon>Ecdysozoa</taxon>
        <taxon>Arthropoda</taxon>
        <taxon>Hexapoda</taxon>
        <taxon>Insecta</taxon>
        <taxon>Pterygota</taxon>
        <taxon>Neoptera</taxon>
        <taxon>Paraneoptera</taxon>
        <taxon>Hemiptera</taxon>
        <taxon>Sternorrhyncha</taxon>
        <taxon>Psylloidea</taxon>
        <taxon>Psyllidae</taxon>
        <taxon>Diaphorininae</taxon>
        <taxon>Diaphorina</taxon>
    </lineage>
</organism>
<evidence type="ECO:0000313" key="2">
    <source>
        <dbReference type="Proteomes" id="UP000079169"/>
    </source>
</evidence>
<dbReference type="KEGG" id="dci:103523122"/>
<evidence type="ECO:0000313" key="3">
    <source>
        <dbReference type="RefSeq" id="XP_026688666.1"/>
    </source>
</evidence>
<dbReference type="RefSeq" id="XP_026688666.1">
    <property type="nucleotide sequence ID" value="XM_026832865.1"/>
</dbReference>
<proteinExistence type="predicted"/>
<evidence type="ECO:0000256" key="1">
    <source>
        <dbReference type="SAM" id="MobiDB-lite"/>
    </source>
</evidence>
<feature type="region of interest" description="Disordered" evidence="1">
    <location>
        <begin position="140"/>
        <end position="160"/>
    </location>
</feature>
<reference evidence="3" key="1">
    <citation type="submission" date="2025-08" db="UniProtKB">
        <authorList>
            <consortium name="RefSeq"/>
        </authorList>
    </citation>
    <scope>IDENTIFICATION</scope>
</reference>
<sequence length="368" mass="40149">IKESKIPSWFPYPSIPFTKSQKPKVSRRLSNKEIKIRNSQVSHSQGQGVLNLPKVLLLDDQVLKVPDHHLVPQLLDPSQAVQNLLQVLQRDAPDPEVHNLLLSRGVLGLKNLDLDPGHAQGVHNQEDHKVQENHVQGLGLEVPGQGLAPEDQGQDQEGQGLEVPDQDHVLALESHVQGLGLEVLGQGLAPEDQGQDQEDQGLEVLGPGQDQEGHGLAPEDQGQDQEDQGLEVLGPGQDQEGHGLAPEDQGQDQDGRDLAQEGQDHVQVQGGQGLDLEDQDLEVLDQGLDLENRDHVLDREGLGQDQGGLGLDLGHDPDLVQVVLGLEGHGLVQEGRAQVHVTVVRVAVWWESRKSEEYPTIQKTKIMV</sequence>
<dbReference type="Proteomes" id="UP000079169">
    <property type="component" value="Unplaced"/>
</dbReference>
<accession>A0A3Q0JJZ1</accession>
<feature type="compositionally biased region" description="Basic and acidic residues" evidence="1">
    <location>
        <begin position="253"/>
        <end position="264"/>
    </location>
</feature>
<feature type="non-terminal residue" evidence="3">
    <location>
        <position position="1"/>
    </location>
</feature>
<keyword evidence="2" id="KW-1185">Reference proteome</keyword>
<name>A0A3Q0JJZ1_DIACI</name>
<dbReference type="AlphaFoldDB" id="A0A3Q0JJZ1"/>
<dbReference type="PaxDb" id="121845-A0A3Q0JJZ1"/>
<dbReference type="GeneID" id="103523122"/>